<evidence type="ECO:0000313" key="2">
    <source>
        <dbReference type="EMBL" id="KAJ5080295.1"/>
    </source>
</evidence>
<evidence type="ECO:0000313" key="3">
    <source>
        <dbReference type="Proteomes" id="UP001149090"/>
    </source>
</evidence>
<feature type="compositionally biased region" description="Basic and acidic residues" evidence="1">
    <location>
        <begin position="203"/>
        <end position="219"/>
    </location>
</feature>
<name>A0A9Q0LYR4_ANAIG</name>
<feature type="compositionally biased region" description="Basic residues" evidence="1">
    <location>
        <begin position="181"/>
        <end position="192"/>
    </location>
</feature>
<evidence type="ECO:0000256" key="1">
    <source>
        <dbReference type="SAM" id="MobiDB-lite"/>
    </source>
</evidence>
<keyword evidence="2" id="KW-0413">Isomerase</keyword>
<proteinExistence type="predicted"/>
<reference evidence="2" key="1">
    <citation type="submission" date="2022-10" db="EMBL/GenBank/DDBJ databases">
        <title>Novel sulphate-reducing endosymbionts in the free-living metamonad Anaeramoeba.</title>
        <authorList>
            <person name="Jerlstrom-Hultqvist J."/>
            <person name="Cepicka I."/>
            <person name="Gallot-Lavallee L."/>
            <person name="Salas-Leiva D."/>
            <person name="Curtis B.A."/>
            <person name="Zahonova K."/>
            <person name="Pipaliya S."/>
            <person name="Dacks J."/>
            <person name="Roger A.J."/>
        </authorList>
    </citation>
    <scope>NUCLEOTIDE SEQUENCE</scope>
    <source>
        <strain evidence="2">BMAN</strain>
    </source>
</reference>
<comment type="caution">
    <text evidence="2">The sequence shown here is derived from an EMBL/GenBank/DDBJ whole genome shotgun (WGS) entry which is preliminary data.</text>
</comment>
<feature type="region of interest" description="Disordered" evidence="1">
    <location>
        <begin position="66"/>
        <end position="219"/>
    </location>
</feature>
<protein>
    <submittedName>
        <fullName evidence="2">Peptidyl-prolyl cis-trans isomerase cyp63</fullName>
    </submittedName>
</protein>
<organism evidence="2 3">
    <name type="scientific">Anaeramoeba ignava</name>
    <name type="common">Anaerobic marine amoeba</name>
    <dbReference type="NCBI Taxonomy" id="1746090"/>
    <lineage>
        <taxon>Eukaryota</taxon>
        <taxon>Metamonada</taxon>
        <taxon>Anaeramoebidae</taxon>
        <taxon>Anaeramoeba</taxon>
    </lineage>
</organism>
<feature type="compositionally biased region" description="Basic and acidic residues" evidence="1">
    <location>
        <begin position="89"/>
        <end position="151"/>
    </location>
</feature>
<dbReference type="GO" id="GO:0016853">
    <property type="term" value="F:isomerase activity"/>
    <property type="evidence" value="ECO:0007669"/>
    <property type="project" value="UniProtKB-KW"/>
</dbReference>
<dbReference type="EMBL" id="JAPDFW010000011">
    <property type="protein sequence ID" value="KAJ5080295.1"/>
    <property type="molecule type" value="Genomic_DNA"/>
</dbReference>
<accession>A0A9Q0LYR4</accession>
<dbReference type="AlphaFoldDB" id="A0A9Q0LYR4"/>
<dbReference type="Proteomes" id="UP001149090">
    <property type="component" value="Unassembled WGS sequence"/>
</dbReference>
<gene>
    <name evidence="2" type="ORF">M0811_03780</name>
</gene>
<sequence length="467" mass="55769">MESTHEIKFSTFELNENIELISTNFEENEIEETKTILKKTRNSLITQTCKIEKQEKKVYLITLYEDATLKPAPQEESKTSPDENTTQNKVEEKIEEKVEEKIEEKIEEKKDEEKKDEEKKDEEKKDEKKKDEEEKDEEKIEEKKEKIDEKKLKKRMVKKDDSEQHNSKTKTKKPHREERNRKQRGTSRKSSRTKTNLQQEQEVQEKSQENQEKEVEKENKQQIVNKKGIVIVILLKEVGNEQVDYDYSLLIEDVEKYSKIIFEELIQGKTSKEFIEKIINQFQDFITWQKRCLNYLINQEDVSVLSIFLYHGIVGNKIKIEGDESLIQDFSMFIRLLDARQVPKQEEKEEDLILKINENSKAEIIKENLHIKSLFCEEWAQNLKQIQMNNFLIRKNIRENIMKINQFLNKTNQLLIPANQDFYKLYLVEEYLIGTKFPEGILQILQHETSYSDLIDLILEHLREISN</sequence>
<keyword evidence="3" id="KW-1185">Reference proteome</keyword>